<gene>
    <name evidence="1" type="ORF">G6F51_012553</name>
</gene>
<name>A0A9P7C2I7_RHIOR</name>
<dbReference type="GO" id="GO:0003676">
    <property type="term" value="F:nucleic acid binding"/>
    <property type="evidence" value="ECO:0007669"/>
    <property type="project" value="InterPro"/>
</dbReference>
<dbReference type="InterPro" id="IPR036397">
    <property type="entry name" value="RNaseH_sf"/>
</dbReference>
<protein>
    <recommendedName>
        <fullName evidence="3">Transposase Tc1-like domain-containing protein</fullName>
    </recommendedName>
</protein>
<dbReference type="EMBL" id="JAANIT010003785">
    <property type="protein sequence ID" value="KAG1533546.1"/>
    <property type="molecule type" value="Genomic_DNA"/>
</dbReference>
<comment type="caution">
    <text evidence="1">The sequence shown here is derived from an EMBL/GenBank/DDBJ whole genome shotgun (WGS) entry which is preliminary data.</text>
</comment>
<reference evidence="1" key="1">
    <citation type="journal article" date="2020" name="Microb. Genom.">
        <title>Genetic diversity of clinical and environmental Mucorales isolates obtained from an investigation of mucormycosis cases among solid organ transplant recipients.</title>
        <authorList>
            <person name="Nguyen M.H."/>
            <person name="Kaul D."/>
            <person name="Muto C."/>
            <person name="Cheng S.J."/>
            <person name="Richter R.A."/>
            <person name="Bruno V.M."/>
            <person name="Liu G."/>
            <person name="Beyhan S."/>
            <person name="Sundermann A.J."/>
            <person name="Mounaud S."/>
            <person name="Pasculle A.W."/>
            <person name="Nierman W.C."/>
            <person name="Driscoll E."/>
            <person name="Cumbie R."/>
            <person name="Clancy C.J."/>
            <person name="Dupont C.L."/>
        </authorList>
    </citation>
    <scope>NUCLEOTIDE SEQUENCE</scope>
    <source>
        <strain evidence="1">GL16</strain>
    </source>
</reference>
<evidence type="ECO:0000313" key="2">
    <source>
        <dbReference type="Proteomes" id="UP000717996"/>
    </source>
</evidence>
<sequence length="138" mass="15904">MPKRLPEGKVDDLKQALTGSTSTYDIAKEIGVHESTVSRYSRRLFSNRTMSTRGRPTVVSKVTKRLIKRKVIEGVLKTAKEVHRGLVQLGYDISYQSAINHRLEWAKKHQDWTVEEWRKVVFSNETKINVWSSDGFLS</sequence>
<evidence type="ECO:0008006" key="3">
    <source>
        <dbReference type="Google" id="ProtNLM"/>
    </source>
</evidence>
<dbReference type="Gene3D" id="3.30.420.10">
    <property type="entry name" value="Ribonuclease H-like superfamily/Ribonuclease H"/>
    <property type="match status" value="1"/>
</dbReference>
<organism evidence="1 2">
    <name type="scientific">Rhizopus oryzae</name>
    <name type="common">Mucormycosis agent</name>
    <name type="synonym">Rhizopus arrhizus var. delemar</name>
    <dbReference type="NCBI Taxonomy" id="64495"/>
    <lineage>
        <taxon>Eukaryota</taxon>
        <taxon>Fungi</taxon>
        <taxon>Fungi incertae sedis</taxon>
        <taxon>Mucoromycota</taxon>
        <taxon>Mucoromycotina</taxon>
        <taxon>Mucoromycetes</taxon>
        <taxon>Mucorales</taxon>
        <taxon>Mucorineae</taxon>
        <taxon>Rhizopodaceae</taxon>
        <taxon>Rhizopus</taxon>
    </lineage>
</organism>
<dbReference type="AlphaFoldDB" id="A0A9P7C2I7"/>
<dbReference type="Proteomes" id="UP000717996">
    <property type="component" value="Unassembled WGS sequence"/>
</dbReference>
<evidence type="ECO:0000313" key="1">
    <source>
        <dbReference type="EMBL" id="KAG1533546.1"/>
    </source>
</evidence>
<accession>A0A9P7C2I7</accession>
<proteinExistence type="predicted"/>